<dbReference type="SUPFAM" id="SSF56349">
    <property type="entry name" value="DNA breaking-rejoining enzymes"/>
    <property type="match status" value="1"/>
</dbReference>
<dbReference type="OrthoDB" id="9157643at2"/>
<dbReference type="InterPro" id="IPR013762">
    <property type="entry name" value="Integrase-like_cat_sf"/>
</dbReference>
<dbReference type="GO" id="GO:0003677">
    <property type="term" value="F:DNA binding"/>
    <property type="evidence" value="ECO:0007669"/>
    <property type="project" value="InterPro"/>
</dbReference>
<comment type="caution">
    <text evidence="3">The sequence shown here is derived from an EMBL/GenBank/DDBJ whole genome shotgun (WGS) entry which is preliminary data.</text>
</comment>
<dbReference type="EMBL" id="BAEN01000037">
    <property type="protein sequence ID" value="GAC14493.1"/>
    <property type="molecule type" value="Genomic_DNA"/>
</dbReference>
<keyword evidence="4" id="KW-1185">Reference proteome</keyword>
<dbReference type="CDD" id="cd00397">
    <property type="entry name" value="DNA_BRE_C"/>
    <property type="match status" value="1"/>
</dbReference>
<keyword evidence="1" id="KW-0233">DNA recombination</keyword>
<accession>K6YCY0</accession>
<dbReference type="InterPro" id="IPR011010">
    <property type="entry name" value="DNA_brk_join_enz"/>
</dbReference>
<reference evidence="3 4" key="1">
    <citation type="journal article" date="2017" name="Antonie Van Leeuwenhoek">
        <title>Rhizobium rhizosphaerae sp. nov., a novel species isolated from rice rhizosphere.</title>
        <authorList>
            <person name="Zhao J.J."/>
            <person name="Zhang J."/>
            <person name="Zhang R.J."/>
            <person name="Zhang C.W."/>
            <person name="Yin H.Q."/>
            <person name="Zhang X.X."/>
        </authorList>
    </citation>
    <scope>NUCLEOTIDE SEQUENCE [LARGE SCALE GENOMIC DNA]</scope>
    <source>
        <strain evidence="3 4">E3</strain>
    </source>
</reference>
<evidence type="ECO:0000259" key="2">
    <source>
        <dbReference type="PROSITE" id="PS51898"/>
    </source>
</evidence>
<dbReference type="Pfam" id="PF00589">
    <property type="entry name" value="Phage_integrase"/>
    <property type="match status" value="1"/>
</dbReference>
<protein>
    <recommendedName>
        <fullName evidence="2">Tyr recombinase domain-containing protein</fullName>
    </recommendedName>
</protein>
<organism evidence="3 4">
    <name type="scientific">Aliiglaciecola lipolytica E3</name>
    <dbReference type="NCBI Taxonomy" id="1127673"/>
    <lineage>
        <taxon>Bacteria</taxon>
        <taxon>Pseudomonadati</taxon>
        <taxon>Pseudomonadota</taxon>
        <taxon>Gammaproteobacteria</taxon>
        <taxon>Alteromonadales</taxon>
        <taxon>Alteromonadaceae</taxon>
        <taxon>Aliiglaciecola</taxon>
    </lineage>
</organism>
<proteinExistence type="predicted"/>
<evidence type="ECO:0000256" key="1">
    <source>
        <dbReference type="ARBA" id="ARBA00023172"/>
    </source>
</evidence>
<evidence type="ECO:0000313" key="4">
    <source>
        <dbReference type="Proteomes" id="UP000006334"/>
    </source>
</evidence>
<dbReference type="Gene3D" id="1.10.443.10">
    <property type="entry name" value="Intergrase catalytic core"/>
    <property type="match status" value="1"/>
</dbReference>
<dbReference type="GO" id="GO:0006310">
    <property type="term" value="P:DNA recombination"/>
    <property type="evidence" value="ECO:0007669"/>
    <property type="project" value="UniProtKB-KW"/>
</dbReference>
<dbReference type="GO" id="GO:0015074">
    <property type="term" value="P:DNA integration"/>
    <property type="evidence" value="ECO:0007669"/>
    <property type="project" value="InterPro"/>
</dbReference>
<evidence type="ECO:0000313" key="3">
    <source>
        <dbReference type="EMBL" id="GAC14493.1"/>
    </source>
</evidence>
<dbReference type="RefSeq" id="WP_008844309.1">
    <property type="nucleotide sequence ID" value="NZ_BAEN01000037.1"/>
</dbReference>
<dbReference type="STRING" id="1127673.GLIP_1865"/>
<sequence>MKIKDKLYGYEQRAKNRKGRQLDIRNYVELLIAEKIASDVTADIKSISEADIEQIFSEVITELQTKYKKFEQYRYARNYLSKTINEGNKEGRWSLPVPSYIHRYRREATLRNASWFKKSSKLNTWVEQWLVRLSEDDASKRAASPEEAIGNCLVSACIFGGLCIPEALDSLKKQLLSQKLQKPLVRDKYGIFIELLFSSKSQPSNTIVNDTELTLRRFYPDPLTLGFITTLFSSADNAKICERQSLWSTLSKTLKNVDREIVRHIKTVESLCTASAGVIENRPNCDIDQATIAYSSGKIRSASLPPDVYELISNRTLSSVSFQHQKHNSKRSKVDFQQSINVTAGINIEKTISDVRLALAPKDEKGHKRTSKLVLASLVQIKEQPLNLNFASLIHWLEEMLTQQKIKVSSASRYWSAIGAPWLAHTSEIDISSFEPEDFEALYKRILDATLSDKNRRYMAGRFDQFHSFLQRHYQLAPLPVPLSDAEGRTNQFVRAYYIPQFAFAEVLSLIDKTIVDKSLQPTLKALFIIAIRSGLRLGELLKLRINDIENSDDSWIFVRDNKFADGKSSSSLRKIPLEVLLLEEEREFIKRYIATRRQIAKNNNILLFSESNTLNIPLNPNFVSTTFAQIATAATGVKSTFHGLRHSALSNLHLVVEDQLSLLEDLVGYTKDDINRIKHMLGFVCGNTFRRDKYWLLASFAGHATPEITFSNYLHFTDYIASEKLRVAFLSIPKSSIEAALNMTKNSKTRLTKRSVDDVQWYGNIVNWIESKASAYAEDKRKLNKVSTKGRNTANSKTLLFKPAEPTIELCYSVLKCVEDGDPIDVIVTQHNLEKLPLVYNWIKNAKTLQALTTSRGGLRLQSRSIKDQTFTHRLAPKRPESNAELKDANNAITKLREVYKANKGEIIWAIDYFLHHSNRSNPFIRFYDRDTLDRFVDIIIDVFPASRWEISSKESTRNADFAMDGWFESKEKQGFGIDRPPKDYQREVPLPLALRLRHPDEAKIIEVRQVGTYSARTLGYLFHMLKIML</sequence>
<dbReference type="eggNOG" id="COG0582">
    <property type="taxonomic scope" value="Bacteria"/>
</dbReference>
<dbReference type="Proteomes" id="UP000006334">
    <property type="component" value="Unassembled WGS sequence"/>
</dbReference>
<name>K6YCY0_9ALTE</name>
<dbReference type="PROSITE" id="PS51898">
    <property type="entry name" value="TYR_RECOMBINASE"/>
    <property type="match status" value="1"/>
</dbReference>
<dbReference type="InterPro" id="IPR002104">
    <property type="entry name" value="Integrase_catalytic"/>
</dbReference>
<feature type="domain" description="Tyr recombinase" evidence="2">
    <location>
        <begin position="494"/>
        <end position="698"/>
    </location>
</feature>
<dbReference type="AlphaFoldDB" id="K6YCY0"/>
<gene>
    <name evidence="3" type="ORF">GLIP_1865</name>
</gene>